<organism evidence="1 2">
    <name type="scientific">Aphis craccivora</name>
    <name type="common">Cowpea aphid</name>
    <dbReference type="NCBI Taxonomy" id="307492"/>
    <lineage>
        <taxon>Eukaryota</taxon>
        <taxon>Metazoa</taxon>
        <taxon>Ecdysozoa</taxon>
        <taxon>Arthropoda</taxon>
        <taxon>Hexapoda</taxon>
        <taxon>Insecta</taxon>
        <taxon>Pterygota</taxon>
        <taxon>Neoptera</taxon>
        <taxon>Paraneoptera</taxon>
        <taxon>Hemiptera</taxon>
        <taxon>Sternorrhyncha</taxon>
        <taxon>Aphidomorpha</taxon>
        <taxon>Aphidoidea</taxon>
        <taxon>Aphididae</taxon>
        <taxon>Aphidini</taxon>
        <taxon>Aphis</taxon>
        <taxon>Aphis</taxon>
    </lineage>
</organism>
<proteinExistence type="predicted"/>
<dbReference type="Proteomes" id="UP000478052">
    <property type="component" value="Unassembled WGS sequence"/>
</dbReference>
<keyword evidence="2" id="KW-1185">Reference proteome</keyword>
<dbReference type="EMBL" id="VUJU01006287">
    <property type="protein sequence ID" value="KAF0748950.1"/>
    <property type="molecule type" value="Genomic_DNA"/>
</dbReference>
<sequence>MGTQVVNLAPPEISLDFHLCLSTLTLLSVKTRFIFRGIDCIQWRHLGGAGGGNCPTLDFLWAGQIFGTIGAQGRWNGGFAHSRAI</sequence>
<protein>
    <submittedName>
        <fullName evidence="1">Uncharacterized protein</fullName>
    </submittedName>
</protein>
<gene>
    <name evidence="1" type="ORF">FWK35_00024087</name>
</gene>
<evidence type="ECO:0000313" key="2">
    <source>
        <dbReference type="Proteomes" id="UP000478052"/>
    </source>
</evidence>
<dbReference type="AlphaFoldDB" id="A0A6G0Y4I2"/>
<accession>A0A6G0Y4I2</accession>
<name>A0A6G0Y4I2_APHCR</name>
<reference evidence="1 2" key="1">
    <citation type="submission" date="2019-08" db="EMBL/GenBank/DDBJ databases">
        <title>Whole genome of Aphis craccivora.</title>
        <authorList>
            <person name="Voronova N.V."/>
            <person name="Shulinski R.S."/>
            <person name="Bandarenka Y.V."/>
            <person name="Zhorov D.G."/>
            <person name="Warner D."/>
        </authorList>
    </citation>
    <scope>NUCLEOTIDE SEQUENCE [LARGE SCALE GENOMIC DNA]</scope>
    <source>
        <strain evidence="1">180601</strain>
        <tissue evidence="1">Whole Body</tissue>
    </source>
</reference>
<evidence type="ECO:0000313" key="1">
    <source>
        <dbReference type="EMBL" id="KAF0748950.1"/>
    </source>
</evidence>
<comment type="caution">
    <text evidence="1">The sequence shown here is derived from an EMBL/GenBank/DDBJ whole genome shotgun (WGS) entry which is preliminary data.</text>
</comment>